<dbReference type="Gene3D" id="3.40.50.150">
    <property type="entry name" value="Vaccinia Virus protein VP39"/>
    <property type="match status" value="1"/>
</dbReference>
<name>A0AAE4CQ34_9ACTN</name>
<gene>
    <name evidence="2" type="ORF">JOF55_002444</name>
</gene>
<evidence type="ECO:0000313" key="2">
    <source>
        <dbReference type="EMBL" id="MDR7302263.1"/>
    </source>
</evidence>
<dbReference type="GO" id="GO:0032259">
    <property type="term" value="P:methylation"/>
    <property type="evidence" value="ECO:0007669"/>
    <property type="project" value="UniProtKB-KW"/>
</dbReference>
<dbReference type="Pfam" id="PF13649">
    <property type="entry name" value="Methyltransf_25"/>
    <property type="match status" value="1"/>
</dbReference>
<proteinExistence type="predicted"/>
<feature type="domain" description="Methyltransferase" evidence="1">
    <location>
        <begin position="65"/>
        <end position="149"/>
    </location>
</feature>
<dbReference type="Proteomes" id="UP001180845">
    <property type="component" value="Unassembled WGS sequence"/>
</dbReference>
<dbReference type="InterPro" id="IPR041698">
    <property type="entry name" value="Methyltransf_25"/>
</dbReference>
<dbReference type="GO" id="GO:0008168">
    <property type="term" value="F:methyltransferase activity"/>
    <property type="evidence" value="ECO:0007669"/>
    <property type="project" value="UniProtKB-KW"/>
</dbReference>
<dbReference type="SUPFAM" id="SSF53335">
    <property type="entry name" value="S-adenosyl-L-methionine-dependent methyltransferases"/>
    <property type="match status" value="1"/>
</dbReference>
<dbReference type="EMBL" id="JAVDXW010000001">
    <property type="protein sequence ID" value="MDR7302263.1"/>
    <property type="molecule type" value="Genomic_DNA"/>
</dbReference>
<keyword evidence="2" id="KW-0808">Transferase</keyword>
<evidence type="ECO:0000313" key="3">
    <source>
        <dbReference type="Proteomes" id="UP001180845"/>
    </source>
</evidence>
<evidence type="ECO:0000259" key="1">
    <source>
        <dbReference type="Pfam" id="PF13649"/>
    </source>
</evidence>
<dbReference type="CDD" id="cd02440">
    <property type="entry name" value="AdoMet_MTases"/>
    <property type="match status" value="1"/>
</dbReference>
<dbReference type="InterPro" id="IPR029063">
    <property type="entry name" value="SAM-dependent_MTases_sf"/>
</dbReference>
<dbReference type="AlphaFoldDB" id="A0AAE4CQ34"/>
<dbReference type="RefSeq" id="WP_310273644.1">
    <property type="nucleotide sequence ID" value="NZ_JAVDXW010000001.1"/>
</dbReference>
<protein>
    <submittedName>
        <fullName evidence="2">2-polyprenyl-3-methyl-5-hydroxy-6-metoxy-1, 4-benzoquinol methylase</fullName>
    </submittedName>
</protein>
<keyword evidence="2" id="KW-0489">Methyltransferase</keyword>
<reference evidence="2" key="1">
    <citation type="submission" date="2023-07" db="EMBL/GenBank/DDBJ databases">
        <title>Sequencing the genomes of 1000 actinobacteria strains.</title>
        <authorList>
            <person name="Klenk H.-P."/>
        </authorList>
    </citation>
    <scope>NUCLEOTIDE SEQUENCE</scope>
    <source>
        <strain evidence="2">DSM 45977</strain>
    </source>
</reference>
<comment type="caution">
    <text evidence="2">The sequence shown here is derived from an EMBL/GenBank/DDBJ whole genome shotgun (WGS) entry which is preliminary data.</text>
</comment>
<accession>A0AAE4CQ34</accession>
<sequence>MTALTNWAEQLEAWAIPQRVLEQATDSPWVLPRQVFAHRADRRIAEPDGASHREAASVLERPGTVLDIGAGAGASSLPLSGRCPVTEVTAVEEDARLLEGFRERADRLDLPVRTVRGWWPEVAEEVGAADLVVAGNVLYNIADLAPFVSALTDHARRRVVTDMTSHHPLTALNPLWQRFHGITRPSGPTAHDCIAALTEMGIRPEVTHWSRPVEGDHATFADLVEVTRRRLCLPASATAELESALRELDVDPAAPPDLGTAGRDMVTLSWQGTADSRH</sequence>
<keyword evidence="3" id="KW-1185">Reference proteome</keyword>
<organism evidence="2 3">
    <name type="scientific">Haloactinomyces albus</name>
    <dbReference type="NCBI Taxonomy" id="1352928"/>
    <lineage>
        <taxon>Bacteria</taxon>
        <taxon>Bacillati</taxon>
        <taxon>Actinomycetota</taxon>
        <taxon>Actinomycetes</taxon>
        <taxon>Actinopolysporales</taxon>
        <taxon>Actinopolysporaceae</taxon>
        <taxon>Haloactinomyces</taxon>
    </lineage>
</organism>